<evidence type="ECO:0000256" key="4">
    <source>
        <dbReference type="ARBA" id="ARBA00023303"/>
    </source>
</evidence>
<feature type="domain" description="CBS" evidence="7">
    <location>
        <begin position="474"/>
        <end position="531"/>
    </location>
</feature>
<evidence type="ECO:0000256" key="3">
    <source>
        <dbReference type="ARBA" id="ARBA00023214"/>
    </source>
</evidence>
<keyword evidence="9" id="KW-1185">Reference proteome</keyword>
<sequence>MTPKRPTISWYLDRFSPPESILLIILSIIVGAISGLASVVFVKLIFAIQDFSYTTVFSYISSIDKWIYVLVPVVGGLLVGPLILFAKEAKGHGVPEVMQALILNGGRIRARVAAAKIVASALCIGTGGSAGREGPIIQVGSALGSSLGQVLHLSDERIRNLVACGAAAGIAATFNAPIAGVAFAIEVLMCGLQMRSFSNVVIASVAASVVSRSIIGNKFAFEVPAYHMSHPSEIVLYLILGLVAALVGIMFMKMLDYLEDVFDDWKFPQVFKPAIGGLLLGLLGFAYMHLSGLEFPPSSVAHGSGTTHIPHMFGAGFPFIEAAIQGRASLWIMILLIFLKPIATSFTLGSGNSGGVFAPSLFTGAVLGGAMGHLFGLWFPSIAGNTGAFALVGMAAVFAATARAPLTAMLIVFEMSNDYMMILPLMVAGITASYFSQWLHPESIYTMKLAKRGIRFVDGRDMDIMQGVKVSEVMKSHPVTIHKDQSFSEAMALFQEENLLGFPVLGDDGKLWGILTLQDMHRVQANTDVSTRDLKVADFAVEDPITVYPDEPIWLAIQKMSPVTWHDCRLFHGMDQEDFVDSSAEAISCVLMMWESSANSEVSLLNTRFPSGRPVKTVSWNLFYRKTMPVMMPR</sequence>
<keyword evidence="2" id="KW-0406">Ion transport</keyword>
<keyword evidence="1" id="KW-0813">Transport</keyword>
<dbReference type="InterPro" id="IPR000644">
    <property type="entry name" value="CBS_dom"/>
</dbReference>
<dbReference type="PROSITE" id="PS51371">
    <property type="entry name" value="CBS"/>
    <property type="match status" value="1"/>
</dbReference>
<dbReference type="InterPro" id="IPR001807">
    <property type="entry name" value="ClC"/>
</dbReference>
<keyword evidence="6" id="KW-0812">Transmembrane</keyword>
<dbReference type="AlphaFoldDB" id="A0A8D5FQV8"/>
<evidence type="ECO:0000256" key="1">
    <source>
        <dbReference type="ARBA" id="ARBA00022448"/>
    </source>
</evidence>
<feature type="transmembrane region" description="Helical" evidence="6">
    <location>
        <begin position="21"/>
        <end position="46"/>
    </location>
</feature>
<evidence type="ECO:0000256" key="5">
    <source>
        <dbReference type="PROSITE-ProRule" id="PRU00703"/>
    </source>
</evidence>
<feature type="transmembrane region" description="Helical" evidence="6">
    <location>
        <begin position="391"/>
        <end position="413"/>
    </location>
</feature>
<dbReference type="PANTHER" id="PTHR43427:SF6">
    <property type="entry name" value="CHLORIDE CHANNEL PROTEIN CLC-E"/>
    <property type="match status" value="1"/>
</dbReference>
<feature type="transmembrane region" description="Helical" evidence="6">
    <location>
        <begin position="161"/>
        <end position="185"/>
    </location>
</feature>
<name>A0A8D5FQV8_9BACT</name>
<reference evidence="8" key="1">
    <citation type="submission" date="2020-09" db="EMBL/GenBank/DDBJ databases">
        <title>Desulfogranum mesoprofundum gen. nov., sp. nov., a novel mesophilic, sulfate-reducing chemolithoautotroph isolated from a deep-sea hydrothermal vent chimney in the Suiyo Seamount.</title>
        <authorList>
            <person name="Hashimoto Y."/>
            <person name="Nakagawa S."/>
        </authorList>
    </citation>
    <scope>NUCLEOTIDE SEQUENCE</scope>
    <source>
        <strain evidence="8">KT2</strain>
    </source>
</reference>
<dbReference type="InterPro" id="IPR050368">
    <property type="entry name" value="ClC-type_chloride_channel"/>
</dbReference>
<organism evidence="8 9">
    <name type="scientific">Desulfomarina profundi</name>
    <dbReference type="NCBI Taxonomy" id="2772557"/>
    <lineage>
        <taxon>Bacteria</taxon>
        <taxon>Pseudomonadati</taxon>
        <taxon>Thermodesulfobacteriota</taxon>
        <taxon>Desulfobulbia</taxon>
        <taxon>Desulfobulbales</taxon>
        <taxon>Desulfobulbaceae</taxon>
        <taxon>Desulfomarina</taxon>
    </lineage>
</organism>
<proteinExistence type="predicted"/>
<dbReference type="Pfam" id="PF00654">
    <property type="entry name" value="Voltage_CLC"/>
    <property type="match status" value="1"/>
</dbReference>
<dbReference type="SMART" id="SM00116">
    <property type="entry name" value="CBS"/>
    <property type="match status" value="1"/>
</dbReference>
<dbReference type="CDD" id="cd02205">
    <property type="entry name" value="CBS_pair_SF"/>
    <property type="match status" value="1"/>
</dbReference>
<dbReference type="GO" id="GO:0016020">
    <property type="term" value="C:membrane"/>
    <property type="evidence" value="ECO:0007669"/>
    <property type="project" value="InterPro"/>
</dbReference>
<feature type="transmembrane region" description="Helical" evidence="6">
    <location>
        <begin position="235"/>
        <end position="255"/>
    </location>
</feature>
<feature type="transmembrane region" description="Helical" evidence="6">
    <location>
        <begin position="270"/>
        <end position="290"/>
    </location>
</feature>
<feature type="transmembrane region" description="Helical" evidence="6">
    <location>
        <begin position="419"/>
        <end position="439"/>
    </location>
</feature>
<dbReference type="PANTHER" id="PTHR43427">
    <property type="entry name" value="CHLORIDE CHANNEL PROTEIN CLC-E"/>
    <property type="match status" value="1"/>
</dbReference>
<dbReference type="Proteomes" id="UP000826725">
    <property type="component" value="Chromosome"/>
</dbReference>
<evidence type="ECO:0000313" key="8">
    <source>
        <dbReference type="EMBL" id="BCL62070.1"/>
    </source>
</evidence>
<dbReference type="EMBL" id="AP024086">
    <property type="protein sequence ID" value="BCL62070.1"/>
    <property type="molecule type" value="Genomic_DNA"/>
</dbReference>
<gene>
    <name evidence="8" type="ORF">DGMP_27630</name>
</gene>
<dbReference type="GO" id="GO:0015108">
    <property type="term" value="F:chloride transmembrane transporter activity"/>
    <property type="evidence" value="ECO:0007669"/>
    <property type="project" value="InterPro"/>
</dbReference>
<dbReference type="FunFam" id="1.10.3080.10:FF:000018">
    <property type="entry name" value="Chloride transporter, ClC family"/>
    <property type="match status" value="1"/>
</dbReference>
<feature type="transmembrane region" description="Helical" evidence="6">
    <location>
        <begin position="330"/>
        <end position="350"/>
    </location>
</feature>
<evidence type="ECO:0000256" key="2">
    <source>
        <dbReference type="ARBA" id="ARBA00023065"/>
    </source>
</evidence>
<protein>
    <submittedName>
        <fullName evidence="8">Chloride channel protein</fullName>
    </submittedName>
</protein>
<accession>A0A8D5FQV8</accession>
<dbReference type="KEGG" id="dbk:DGMP_27630"/>
<keyword evidence="4" id="KW-0407">Ion channel</keyword>
<feature type="transmembrane region" description="Helical" evidence="6">
    <location>
        <begin position="66"/>
        <end position="86"/>
    </location>
</feature>
<dbReference type="Pfam" id="PF00571">
    <property type="entry name" value="CBS"/>
    <property type="match status" value="1"/>
</dbReference>
<feature type="transmembrane region" description="Helical" evidence="6">
    <location>
        <begin position="356"/>
        <end position="379"/>
    </location>
</feature>
<dbReference type="CDD" id="cd00400">
    <property type="entry name" value="Voltage_gated_ClC"/>
    <property type="match status" value="1"/>
</dbReference>
<evidence type="ECO:0000259" key="7">
    <source>
        <dbReference type="PROSITE" id="PS51371"/>
    </source>
</evidence>
<keyword evidence="3" id="KW-0868">Chloride</keyword>
<keyword evidence="6" id="KW-1133">Transmembrane helix</keyword>
<evidence type="ECO:0000256" key="6">
    <source>
        <dbReference type="SAM" id="Phobius"/>
    </source>
</evidence>
<keyword evidence="6" id="KW-0472">Membrane</keyword>
<feature type="transmembrane region" description="Helical" evidence="6">
    <location>
        <begin position="197"/>
        <end position="215"/>
    </location>
</feature>
<evidence type="ECO:0000313" key="9">
    <source>
        <dbReference type="Proteomes" id="UP000826725"/>
    </source>
</evidence>
<keyword evidence="5" id="KW-0129">CBS domain</keyword>